<evidence type="ECO:0000313" key="2">
    <source>
        <dbReference type="Proteomes" id="UP000594621"/>
    </source>
</evidence>
<gene>
    <name evidence="1" type="ORF">IC761_17245</name>
</gene>
<organism evidence="1 2">
    <name type="scientific">Bradyrhizobium commune</name>
    <dbReference type="NCBI Taxonomy" id="83627"/>
    <lineage>
        <taxon>Bacteria</taxon>
        <taxon>Pseudomonadati</taxon>
        <taxon>Pseudomonadota</taxon>
        <taxon>Alphaproteobacteria</taxon>
        <taxon>Hyphomicrobiales</taxon>
        <taxon>Nitrobacteraceae</taxon>
        <taxon>Bradyrhizobium</taxon>
    </lineage>
</organism>
<dbReference type="KEGG" id="bcou:IC761_17245"/>
<dbReference type="AlphaFoldDB" id="A0A7S9H3C2"/>
<evidence type="ECO:0000313" key="1">
    <source>
        <dbReference type="EMBL" id="QPF94906.1"/>
    </source>
</evidence>
<dbReference type="Proteomes" id="UP000594621">
    <property type="component" value="Chromosome"/>
</dbReference>
<name>A0A7S9H3C2_9BRAD</name>
<sequence length="248" mass="27036">MGNHRLYGELAASLVRATTDRCEPGEPRTRVGAKLDGSGGLSAYEGALLILHQLGVATPDNKLAIDGDRIAHFVAERSRDSQVKLPPIDEVLEAWLLVAGQEGHPSLTRLPFVPHDDIRPAMDALAALDYVRPAGNAFIWTDKIGRAMQMTGCWDGANLSRQELEERDVDLDMRKALAGIPADVRLAALKGNRIDVVKALAARWIDGVWLPDTADEAPWWRLAAVGDEATRLVELVQGADDPLTREVN</sequence>
<dbReference type="RefSeq" id="WP_195804371.1">
    <property type="nucleotide sequence ID" value="NZ_CP061379.1"/>
</dbReference>
<proteinExistence type="predicted"/>
<dbReference type="EMBL" id="CP061379">
    <property type="protein sequence ID" value="QPF94906.1"/>
    <property type="molecule type" value="Genomic_DNA"/>
</dbReference>
<accession>A0A7S9H3C2</accession>
<reference evidence="1 2" key="1">
    <citation type="submission" date="2020-09" db="EMBL/GenBank/DDBJ databases">
        <title>Complete genomes of bradyrhizobia occurring on native shrubby legumes in Australia.</title>
        <authorList>
            <person name="Lafay B."/>
        </authorList>
    </citation>
    <scope>NUCLEOTIDE SEQUENCE [LARGE SCALE GENOMIC DNA]</scope>
    <source>
        <strain evidence="1 2">BDV5040</strain>
    </source>
</reference>
<keyword evidence="2" id="KW-1185">Reference proteome</keyword>
<protein>
    <submittedName>
        <fullName evidence="1">Uncharacterized protein</fullName>
    </submittedName>
</protein>